<evidence type="ECO:0000313" key="2">
    <source>
        <dbReference type="EMBL" id="ORY06363.1"/>
    </source>
</evidence>
<dbReference type="OrthoDB" id="4521980at2759"/>
<organism evidence="2 3">
    <name type="scientific">Clohesyomyces aquaticus</name>
    <dbReference type="NCBI Taxonomy" id="1231657"/>
    <lineage>
        <taxon>Eukaryota</taxon>
        <taxon>Fungi</taxon>
        <taxon>Dikarya</taxon>
        <taxon>Ascomycota</taxon>
        <taxon>Pezizomycotina</taxon>
        <taxon>Dothideomycetes</taxon>
        <taxon>Pleosporomycetidae</taxon>
        <taxon>Pleosporales</taxon>
        <taxon>Lindgomycetaceae</taxon>
        <taxon>Clohesyomyces</taxon>
    </lineage>
</organism>
<protein>
    <submittedName>
        <fullName evidence="2">Uncharacterized protein</fullName>
    </submittedName>
</protein>
<gene>
    <name evidence="2" type="ORF">BCR34DRAFT_571333</name>
</gene>
<comment type="caution">
    <text evidence="2">The sequence shown here is derived from an EMBL/GenBank/DDBJ whole genome shotgun (WGS) entry which is preliminary data.</text>
</comment>
<sequence length="251" mass="28946">MLAMETGHQAQRSDSLTKKYSSIWRRFSRREPRNGATGTGPGMRPTKPQILSNGLHTHTHTEDLRPQRSATTKLRKRPQISEPIRMSNRPQISEPIKMSNKVIIAHWQDFDVPHQRSEMRATASDMQTTPFPKNQRDVQTVAWNVYLDPNQVYNLFMGFRPQRMEEKWFVYSEGPDQSGKLKVHFHRSWTGHKIAELFVLIDLKGEGAGKIVGIKWNRSEQTNGMDEEEAKYMVSTTCAWVLGVKLENTVL</sequence>
<feature type="compositionally biased region" description="Polar residues" evidence="1">
    <location>
        <begin position="8"/>
        <end position="20"/>
    </location>
</feature>
<accession>A0A1Y1Z7X6</accession>
<evidence type="ECO:0000313" key="3">
    <source>
        <dbReference type="Proteomes" id="UP000193144"/>
    </source>
</evidence>
<name>A0A1Y1Z7X6_9PLEO</name>
<feature type="region of interest" description="Disordered" evidence="1">
    <location>
        <begin position="1"/>
        <end position="82"/>
    </location>
</feature>
<evidence type="ECO:0000256" key="1">
    <source>
        <dbReference type="SAM" id="MobiDB-lite"/>
    </source>
</evidence>
<reference evidence="2 3" key="1">
    <citation type="submission" date="2016-07" db="EMBL/GenBank/DDBJ databases">
        <title>Pervasive Adenine N6-methylation of Active Genes in Fungi.</title>
        <authorList>
            <consortium name="DOE Joint Genome Institute"/>
            <person name="Mondo S.J."/>
            <person name="Dannebaum R.O."/>
            <person name="Kuo R.C."/>
            <person name="Labutti K."/>
            <person name="Haridas S."/>
            <person name="Kuo A."/>
            <person name="Salamov A."/>
            <person name="Ahrendt S.R."/>
            <person name="Lipzen A."/>
            <person name="Sullivan W."/>
            <person name="Andreopoulos W.B."/>
            <person name="Clum A."/>
            <person name="Lindquist E."/>
            <person name="Daum C."/>
            <person name="Ramamoorthy G.K."/>
            <person name="Gryganskyi A."/>
            <person name="Culley D."/>
            <person name="Magnuson J.K."/>
            <person name="James T.Y."/>
            <person name="O'Malley M.A."/>
            <person name="Stajich J.E."/>
            <person name="Spatafora J.W."/>
            <person name="Visel A."/>
            <person name="Grigoriev I.V."/>
        </authorList>
    </citation>
    <scope>NUCLEOTIDE SEQUENCE [LARGE SCALE GENOMIC DNA]</scope>
    <source>
        <strain evidence="2 3">CBS 115471</strain>
    </source>
</reference>
<dbReference type="EMBL" id="MCFA01000117">
    <property type="protein sequence ID" value="ORY06363.1"/>
    <property type="molecule type" value="Genomic_DNA"/>
</dbReference>
<dbReference type="AlphaFoldDB" id="A0A1Y1Z7X6"/>
<dbReference type="STRING" id="1231657.A0A1Y1Z7X6"/>
<keyword evidence="3" id="KW-1185">Reference proteome</keyword>
<proteinExistence type="predicted"/>
<dbReference type="Proteomes" id="UP000193144">
    <property type="component" value="Unassembled WGS sequence"/>
</dbReference>